<protein>
    <submittedName>
        <fullName evidence="2">Uncharacterized protein</fullName>
    </submittedName>
</protein>
<feature type="compositionally biased region" description="Basic and acidic residues" evidence="1">
    <location>
        <begin position="54"/>
        <end position="75"/>
    </location>
</feature>
<gene>
    <name evidence="2" type="ORF">AVDCRST_MAG67-4311</name>
</gene>
<dbReference type="EMBL" id="CADCVQ010000171">
    <property type="protein sequence ID" value="CAA9531532.1"/>
    <property type="molecule type" value="Genomic_DNA"/>
</dbReference>
<feature type="non-terminal residue" evidence="2">
    <location>
        <position position="1"/>
    </location>
</feature>
<sequence length="192" mass="21360">AAADRHSPGHGALRRGRGAPVSSRARGRRAGDRRHRHRLRGHAVSVPRAAGLADRGRGRPDRRRDPHAPRGDRRAARVRHAGSRDRFGRRLVRGDARRQHRHLVAGPARRRPVRRARGRRRALADHARSRAPGRRRARRTAGLPRGDRGPARGPVGRRGADLGPRAGVLRLPPARRQAPRGREVRRPAHPAV</sequence>
<feature type="compositionally biased region" description="Basic residues" evidence="1">
    <location>
        <begin position="129"/>
        <end position="139"/>
    </location>
</feature>
<feature type="non-terminal residue" evidence="2">
    <location>
        <position position="192"/>
    </location>
</feature>
<feature type="compositionally biased region" description="Basic and acidic residues" evidence="1">
    <location>
        <begin position="82"/>
        <end position="97"/>
    </location>
</feature>
<proteinExistence type="predicted"/>
<accession>A0A6J4TTX3</accession>
<dbReference type="AlphaFoldDB" id="A0A6J4TTX3"/>
<organism evidence="2">
    <name type="scientific">uncultured Solirubrobacteraceae bacterium</name>
    <dbReference type="NCBI Taxonomy" id="1162706"/>
    <lineage>
        <taxon>Bacteria</taxon>
        <taxon>Bacillati</taxon>
        <taxon>Actinomycetota</taxon>
        <taxon>Thermoleophilia</taxon>
        <taxon>Solirubrobacterales</taxon>
        <taxon>Solirubrobacteraceae</taxon>
        <taxon>environmental samples</taxon>
    </lineage>
</organism>
<reference evidence="2" key="1">
    <citation type="submission" date="2020-02" db="EMBL/GenBank/DDBJ databases">
        <authorList>
            <person name="Meier V. D."/>
        </authorList>
    </citation>
    <scope>NUCLEOTIDE SEQUENCE</scope>
    <source>
        <strain evidence="2">AVDCRST_MAG67</strain>
    </source>
</reference>
<evidence type="ECO:0000256" key="1">
    <source>
        <dbReference type="SAM" id="MobiDB-lite"/>
    </source>
</evidence>
<name>A0A6J4TTX3_9ACTN</name>
<evidence type="ECO:0000313" key="2">
    <source>
        <dbReference type="EMBL" id="CAA9531532.1"/>
    </source>
</evidence>
<feature type="region of interest" description="Disordered" evidence="1">
    <location>
        <begin position="1"/>
        <end position="192"/>
    </location>
</feature>
<feature type="compositionally biased region" description="Basic residues" evidence="1">
    <location>
        <begin position="98"/>
        <end position="121"/>
    </location>
</feature>
<feature type="compositionally biased region" description="Basic residues" evidence="1">
    <location>
        <begin position="25"/>
        <end position="41"/>
    </location>
</feature>